<evidence type="ECO:0000313" key="2">
    <source>
        <dbReference type="Proteomes" id="UP001143347"/>
    </source>
</evidence>
<proteinExistence type="predicted"/>
<dbReference type="Proteomes" id="UP001143347">
    <property type="component" value="Unassembled WGS sequence"/>
</dbReference>
<accession>A0A9X3I611</accession>
<dbReference type="AlphaFoldDB" id="A0A9X3I611"/>
<reference evidence="1" key="1">
    <citation type="submission" date="2022-10" db="EMBL/GenBank/DDBJ databases">
        <title>WGS of marine actinomycetes from Thailand.</title>
        <authorList>
            <person name="Thawai C."/>
        </authorList>
    </citation>
    <scope>NUCLEOTIDE SEQUENCE</scope>
    <source>
        <strain evidence="1">SW21</strain>
    </source>
</reference>
<keyword evidence="2" id="KW-1185">Reference proteome</keyword>
<sequence>MATEVTPDELRGASTTIYAYSDRVSEAKASPSPDGAADAMPNSPVAAAAGGLGLCIEKAVMTVSGHLQQTGNLLTDAANTYDDSDAAAARSIAAAGALNTAPQEAG</sequence>
<comment type="caution">
    <text evidence="1">The sequence shown here is derived from an EMBL/GenBank/DDBJ whole genome shotgun (WGS) entry which is preliminary data.</text>
</comment>
<dbReference type="EMBL" id="JAPKFM010000026">
    <property type="protein sequence ID" value="MCX2966342.1"/>
    <property type="molecule type" value="Genomic_DNA"/>
</dbReference>
<gene>
    <name evidence="1" type="ORF">OSB52_19855</name>
</gene>
<evidence type="ECO:0000313" key="1">
    <source>
        <dbReference type="EMBL" id="MCX2966342.1"/>
    </source>
</evidence>
<dbReference type="RefSeq" id="WP_266063249.1">
    <property type="nucleotide sequence ID" value="NZ_JAPKFM010000026.1"/>
</dbReference>
<name>A0A9X3I611_9ACTN</name>
<protein>
    <submittedName>
        <fullName evidence="1">Uncharacterized protein</fullName>
    </submittedName>
</protein>
<organism evidence="1 2">
    <name type="scientific">Gordonia aquimaris</name>
    <dbReference type="NCBI Taxonomy" id="2984863"/>
    <lineage>
        <taxon>Bacteria</taxon>
        <taxon>Bacillati</taxon>
        <taxon>Actinomycetota</taxon>
        <taxon>Actinomycetes</taxon>
        <taxon>Mycobacteriales</taxon>
        <taxon>Gordoniaceae</taxon>
        <taxon>Gordonia</taxon>
    </lineage>
</organism>